<gene>
    <name evidence="1" type="ORF">ACFOVU_28645</name>
</gene>
<name>A0ABV8FYU6_9ACTN</name>
<dbReference type="Proteomes" id="UP001595847">
    <property type="component" value="Unassembled WGS sequence"/>
</dbReference>
<sequence>MAGLAVLLPLAMGVPWYLEREAMLESGAMPPEPVPVSGSTTELAGTEWDFRGTVIGETEGAPLADDLELVDAVYAVTPGDAAASGLLEQSCSFRAIDDRGRSWEPTSEFDLRDQLPADIGSTGFGCTGADAEPLPAGEETGLVVSFVVPDDAVDSLRFEVRAPTRNDIEASRPAAVLFSQQD</sequence>
<evidence type="ECO:0008006" key="3">
    <source>
        <dbReference type="Google" id="ProtNLM"/>
    </source>
</evidence>
<reference evidence="2" key="1">
    <citation type="journal article" date="2019" name="Int. J. Syst. Evol. Microbiol.">
        <title>The Global Catalogue of Microorganisms (GCM) 10K type strain sequencing project: providing services to taxonomists for standard genome sequencing and annotation.</title>
        <authorList>
            <consortium name="The Broad Institute Genomics Platform"/>
            <consortium name="The Broad Institute Genome Sequencing Center for Infectious Disease"/>
            <person name="Wu L."/>
            <person name="Ma J."/>
        </authorList>
    </citation>
    <scope>NUCLEOTIDE SEQUENCE [LARGE SCALE GENOMIC DNA]</scope>
    <source>
        <strain evidence="2">TBRC 1826</strain>
    </source>
</reference>
<comment type="caution">
    <text evidence="1">The sequence shown here is derived from an EMBL/GenBank/DDBJ whole genome shotgun (WGS) entry which is preliminary data.</text>
</comment>
<dbReference type="RefSeq" id="WP_378538585.1">
    <property type="nucleotide sequence ID" value="NZ_JBHSBH010000022.1"/>
</dbReference>
<organism evidence="1 2">
    <name type="scientific">Nocardiopsis sediminis</name>
    <dbReference type="NCBI Taxonomy" id="1778267"/>
    <lineage>
        <taxon>Bacteria</taxon>
        <taxon>Bacillati</taxon>
        <taxon>Actinomycetota</taxon>
        <taxon>Actinomycetes</taxon>
        <taxon>Streptosporangiales</taxon>
        <taxon>Nocardiopsidaceae</taxon>
        <taxon>Nocardiopsis</taxon>
    </lineage>
</organism>
<proteinExistence type="predicted"/>
<keyword evidence="2" id="KW-1185">Reference proteome</keyword>
<evidence type="ECO:0000313" key="2">
    <source>
        <dbReference type="Proteomes" id="UP001595847"/>
    </source>
</evidence>
<protein>
    <recommendedName>
        <fullName evidence="3">DUF4352 domain-containing protein</fullName>
    </recommendedName>
</protein>
<evidence type="ECO:0000313" key="1">
    <source>
        <dbReference type="EMBL" id="MFC3999915.1"/>
    </source>
</evidence>
<dbReference type="EMBL" id="JBHSBH010000022">
    <property type="protein sequence ID" value="MFC3999915.1"/>
    <property type="molecule type" value="Genomic_DNA"/>
</dbReference>
<accession>A0ABV8FYU6</accession>